<name>L1IDH3_GUITC</name>
<dbReference type="EnsemblProtists" id="EKX33875">
    <property type="protein sequence ID" value="EKX33875"/>
    <property type="gene ID" value="GUITHDRAFT_147602"/>
</dbReference>
<dbReference type="PaxDb" id="55529-EKX33875"/>
<organism evidence="1">
    <name type="scientific">Guillardia theta (strain CCMP2712)</name>
    <name type="common">Cryptophyte</name>
    <dbReference type="NCBI Taxonomy" id="905079"/>
    <lineage>
        <taxon>Eukaryota</taxon>
        <taxon>Cryptophyceae</taxon>
        <taxon>Pyrenomonadales</taxon>
        <taxon>Geminigeraceae</taxon>
        <taxon>Guillardia</taxon>
    </lineage>
</organism>
<dbReference type="AlphaFoldDB" id="L1IDH3"/>
<reference evidence="1 3" key="1">
    <citation type="journal article" date="2012" name="Nature">
        <title>Algal genomes reveal evolutionary mosaicism and the fate of nucleomorphs.</title>
        <authorList>
            <consortium name="DOE Joint Genome Institute"/>
            <person name="Curtis B.A."/>
            <person name="Tanifuji G."/>
            <person name="Burki F."/>
            <person name="Gruber A."/>
            <person name="Irimia M."/>
            <person name="Maruyama S."/>
            <person name="Arias M.C."/>
            <person name="Ball S.G."/>
            <person name="Gile G.H."/>
            <person name="Hirakawa Y."/>
            <person name="Hopkins J.F."/>
            <person name="Kuo A."/>
            <person name="Rensing S.A."/>
            <person name="Schmutz J."/>
            <person name="Symeonidi A."/>
            <person name="Elias M."/>
            <person name="Eveleigh R.J."/>
            <person name="Herman E.K."/>
            <person name="Klute M.J."/>
            <person name="Nakayama T."/>
            <person name="Obornik M."/>
            <person name="Reyes-Prieto A."/>
            <person name="Armbrust E.V."/>
            <person name="Aves S.J."/>
            <person name="Beiko R.G."/>
            <person name="Coutinho P."/>
            <person name="Dacks J.B."/>
            <person name="Durnford D.G."/>
            <person name="Fast N.M."/>
            <person name="Green B.R."/>
            <person name="Grisdale C.J."/>
            <person name="Hempel F."/>
            <person name="Henrissat B."/>
            <person name="Hoppner M.P."/>
            <person name="Ishida K."/>
            <person name="Kim E."/>
            <person name="Koreny L."/>
            <person name="Kroth P.G."/>
            <person name="Liu Y."/>
            <person name="Malik S.B."/>
            <person name="Maier U.G."/>
            <person name="McRose D."/>
            <person name="Mock T."/>
            <person name="Neilson J.A."/>
            <person name="Onodera N.T."/>
            <person name="Poole A.M."/>
            <person name="Pritham E.J."/>
            <person name="Richards T.A."/>
            <person name="Rocap G."/>
            <person name="Roy S.W."/>
            <person name="Sarai C."/>
            <person name="Schaack S."/>
            <person name="Shirato S."/>
            <person name="Slamovits C.H."/>
            <person name="Spencer D.F."/>
            <person name="Suzuki S."/>
            <person name="Worden A.Z."/>
            <person name="Zauner S."/>
            <person name="Barry K."/>
            <person name="Bell C."/>
            <person name="Bharti A.K."/>
            <person name="Crow J.A."/>
            <person name="Grimwood J."/>
            <person name="Kramer R."/>
            <person name="Lindquist E."/>
            <person name="Lucas S."/>
            <person name="Salamov A."/>
            <person name="McFadden G.I."/>
            <person name="Lane C.E."/>
            <person name="Keeling P.J."/>
            <person name="Gray M.W."/>
            <person name="Grigoriev I.V."/>
            <person name="Archibald J.M."/>
        </authorList>
    </citation>
    <scope>NUCLEOTIDE SEQUENCE</scope>
    <source>
        <strain evidence="1 3">CCMP2712</strain>
    </source>
</reference>
<accession>L1IDH3</accession>
<evidence type="ECO:0000313" key="2">
    <source>
        <dbReference type="EnsemblProtists" id="EKX33875"/>
    </source>
</evidence>
<dbReference type="HOGENOM" id="CLU_1306899_0_0_1"/>
<proteinExistence type="predicted"/>
<dbReference type="GeneID" id="17290604"/>
<evidence type="ECO:0000313" key="3">
    <source>
        <dbReference type="Proteomes" id="UP000011087"/>
    </source>
</evidence>
<evidence type="ECO:0000313" key="1">
    <source>
        <dbReference type="EMBL" id="EKX33875.1"/>
    </source>
</evidence>
<reference evidence="3" key="2">
    <citation type="submission" date="2012-11" db="EMBL/GenBank/DDBJ databases">
        <authorList>
            <person name="Kuo A."/>
            <person name="Curtis B.A."/>
            <person name="Tanifuji G."/>
            <person name="Burki F."/>
            <person name="Gruber A."/>
            <person name="Irimia M."/>
            <person name="Maruyama S."/>
            <person name="Arias M.C."/>
            <person name="Ball S.G."/>
            <person name="Gile G.H."/>
            <person name="Hirakawa Y."/>
            <person name="Hopkins J.F."/>
            <person name="Rensing S.A."/>
            <person name="Schmutz J."/>
            <person name="Symeonidi A."/>
            <person name="Elias M."/>
            <person name="Eveleigh R.J."/>
            <person name="Herman E.K."/>
            <person name="Klute M.J."/>
            <person name="Nakayama T."/>
            <person name="Obornik M."/>
            <person name="Reyes-Prieto A."/>
            <person name="Armbrust E.V."/>
            <person name="Aves S.J."/>
            <person name="Beiko R.G."/>
            <person name="Coutinho P."/>
            <person name="Dacks J.B."/>
            <person name="Durnford D.G."/>
            <person name="Fast N.M."/>
            <person name="Green B.R."/>
            <person name="Grisdale C."/>
            <person name="Hempe F."/>
            <person name="Henrissat B."/>
            <person name="Hoppner M.P."/>
            <person name="Ishida K.-I."/>
            <person name="Kim E."/>
            <person name="Koreny L."/>
            <person name="Kroth P.G."/>
            <person name="Liu Y."/>
            <person name="Malik S.-B."/>
            <person name="Maier U.G."/>
            <person name="McRose D."/>
            <person name="Mock T."/>
            <person name="Neilson J.A."/>
            <person name="Onodera N.T."/>
            <person name="Poole A.M."/>
            <person name="Pritham E.J."/>
            <person name="Richards T.A."/>
            <person name="Rocap G."/>
            <person name="Roy S.W."/>
            <person name="Sarai C."/>
            <person name="Schaack S."/>
            <person name="Shirato S."/>
            <person name="Slamovits C.H."/>
            <person name="Spencer D.F."/>
            <person name="Suzuki S."/>
            <person name="Worden A.Z."/>
            <person name="Zauner S."/>
            <person name="Barry K."/>
            <person name="Bell C."/>
            <person name="Bharti A.K."/>
            <person name="Crow J.A."/>
            <person name="Grimwood J."/>
            <person name="Kramer R."/>
            <person name="Lindquist E."/>
            <person name="Lucas S."/>
            <person name="Salamov A."/>
            <person name="McFadden G.I."/>
            <person name="Lane C.E."/>
            <person name="Keeling P.J."/>
            <person name="Gray M.W."/>
            <person name="Grigoriev I.V."/>
            <person name="Archibald J.M."/>
        </authorList>
    </citation>
    <scope>NUCLEOTIDE SEQUENCE</scope>
    <source>
        <strain evidence="3">CCMP2712</strain>
    </source>
</reference>
<dbReference type="EMBL" id="JH993126">
    <property type="protein sequence ID" value="EKX33875.1"/>
    <property type="molecule type" value="Genomic_DNA"/>
</dbReference>
<keyword evidence="3" id="KW-1185">Reference proteome</keyword>
<gene>
    <name evidence="1" type="ORF">GUITHDRAFT_147602</name>
</gene>
<reference evidence="2" key="3">
    <citation type="submission" date="2016-03" db="UniProtKB">
        <authorList>
            <consortium name="EnsemblProtists"/>
        </authorList>
    </citation>
    <scope>IDENTIFICATION</scope>
</reference>
<sequence>MAEQDKLSMLEGVYETLLIDFHEHCMLRINNLQKDLIELIEIQDEQVDVSAILPLPDGVKPNQLLLLRTSIMSVQDQYVQEMHKVITMTDYHCRPVTMAEVDILLSSAKRQFRVVRIWLRRLYEDWMGAISSRSEEQDLPLTMDASKMLPALRRTFKSTGGEDGSIEEADLSMESNLLGNSHDGVELMEEAEWEASFELFKTSSSGLPFAF</sequence>
<protein>
    <submittedName>
        <fullName evidence="1 2">Uncharacterized protein</fullName>
    </submittedName>
</protein>
<dbReference type="KEGG" id="gtt:GUITHDRAFT_147602"/>
<dbReference type="Proteomes" id="UP000011087">
    <property type="component" value="Unassembled WGS sequence"/>
</dbReference>
<dbReference type="RefSeq" id="XP_005820855.1">
    <property type="nucleotide sequence ID" value="XM_005820798.1"/>
</dbReference>